<dbReference type="Proteomes" id="UP000716291">
    <property type="component" value="Unassembled WGS sequence"/>
</dbReference>
<sequence length="107" mass="11499">MQGSTFEAMMKLDTITYLPDDILVKVDRAAMALDALGITQYLVEVGGELRARGKRPDGQPWRVAVETAASRRRATTGAMPAAARPATPTPSTRAPASPCATTWPRFP</sequence>
<proteinExistence type="predicted"/>
<dbReference type="SUPFAM" id="SSF143631">
    <property type="entry name" value="ApbE-like"/>
    <property type="match status" value="1"/>
</dbReference>
<reference evidence="2" key="1">
    <citation type="journal article" date="2020" name="Microb. Genom.">
        <title>Genetic diversity of clinical and environmental Mucorales isolates obtained from an investigation of mucormycosis cases among solid organ transplant recipients.</title>
        <authorList>
            <person name="Nguyen M.H."/>
            <person name="Kaul D."/>
            <person name="Muto C."/>
            <person name="Cheng S.J."/>
            <person name="Richter R.A."/>
            <person name="Bruno V.M."/>
            <person name="Liu G."/>
            <person name="Beyhan S."/>
            <person name="Sundermann A.J."/>
            <person name="Mounaud S."/>
            <person name="Pasculle A.W."/>
            <person name="Nierman W.C."/>
            <person name="Driscoll E."/>
            <person name="Cumbie R."/>
            <person name="Clancy C.J."/>
            <person name="Dupont C.L."/>
        </authorList>
    </citation>
    <scope>NUCLEOTIDE SEQUENCE</scope>
    <source>
        <strain evidence="2">GL11</strain>
    </source>
</reference>
<evidence type="ECO:0008006" key="4">
    <source>
        <dbReference type="Google" id="ProtNLM"/>
    </source>
</evidence>
<evidence type="ECO:0000256" key="1">
    <source>
        <dbReference type="SAM" id="MobiDB-lite"/>
    </source>
</evidence>
<comment type="caution">
    <text evidence="2">The sequence shown here is derived from an EMBL/GenBank/DDBJ whole genome shotgun (WGS) entry which is preliminary data.</text>
</comment>
<keyword evidence="3" id="KW-1185">Reference proteome</keyword>
<dbReference type="Pfam" id="PF02424">
    <property type="entry name" value="ApbE"/>
    <property type="match status" value="1"/>
</dbReference>
<evidence type="ECO:0000313" key="3">
    <source>
        <dbReference type="Proteomes" id="UP000716291"/>
    </source>
</evidence>
<feature type="compositionally biased region" description="Low complexity" evidence="1">
    <location>
        <begin position="75"/>
        <end position="107"/>
    </location>
</feature>
<protein>
    <recommendedName>
        <fullName evidence="4">FAD:protein FMN transferase</fullName>
    </recommendedName>
</protein>
<dbReference type="AlphaFoldDB" id="A0A9P7BJB1"/>
<dbReference type="InterPro" id="IPR024932">
    <property type="entry name" value="ApbE"/>
</dbReference>
<accession>A0A9P7BJB1</accession>
<evidence type="ECO:0000313" key="2">
    <source>
        <dbReference type="EMBL" id="KAG1278474.1"/>
    </source>
</evidence>
<dbReference type="Gene3D" id="3.10.520.10">
    <property type="entry name" value="ApbE-like domains"/>
    <property type="match status" value="1"/>
</dbReference>
<feature type="region of interest" description="Disordered" evidence="1">
    <location>
        <begin position="68"/>
        <end position="107"/>
    </location>
</feature>
<organism evidence="2 3">
    <name type="scientific">Rhizopus oryzae</name>
    <name type="common">Mucormycosis agent</name>
    <name type="synonym">Rhizopus arrhizus var. delemar</name>
    <dbReference type="NCBI Taxonomy" id="64495"/>
    <lineage>
        <taxon>Eukaryota</taxon>
        <taxon>Fungi</taxon>
        <taxon>Fungi incertae sedis</taxon>
        <taxon>Mucoromycota</taxon>
        <taxon>Mucoromycotina</taxon>
        <taxon>Mucoromycetes</taxon>
        <taxon>Mucorales</taxon>
        <taxon>Mucorineae</taxon>
        <taxon>Rhizopodaceae</taxon>
        <taxon>Rhizopus</taxon>
    </lineage>
</organism>
<dbReference type="EMBL" id="JAANQT010009091">
    <property type="protein sequence ID" value="KAG1278474.1"/>
    <property type="molecule type" value="Genomic_DNA"/>
</dbReference>
<name>A0A9P7BJB1_RHIOR</name>
<dbReference type="InterPro" id="IPR003374">
    <property type="entry name" value="ApbE-like_sf"/>
</dbReference>
<gene>
    <name evidence="2" type="ORF">G6F64_014641</name>
</gene>